<organism evidence="1 2">
    <name type="scientific">Vibrio cholerae</name>
    <dbReference type="NCBI Taxonomy" id="666"/>
    <lineage>
        <taxon>Bacteria</taxon>
        <taxon>Pseudomonadati</taxon>
        <taxon>Pseudomonadota</taxon>
        <taxon>Gammaproteobacteria</taxon>
        <taxon>Vibrionales</taxon>
        <taxon>Vibrionaceae</taxon>
        <taxon>Vibrio</taxon>
    </lineage>
</organism>
<dbReference type="Proteomes" id="UP000046067">
    <property type="component" value="Unassembled WGS sequence"/>
</dbReference>
<accession>A0A655WU58</accession>
<gene>
    <name evidence="1" type="ORF">ERS013201_01433</name>
</gene>
<dbReference type="EMBL" id="CWQJ01000007">
    <property type="protein sequence ID" value="CSB96707.1"/>
    <property type="molecule type" value="Genomic_DNA"/>
</dbReference>
<name>A0A655WU58_VIBCL</name>
<dbReference type="AntiFam" id="ANF00203">
    <property type="entry name" value="Shadow ORF (opposite algB)"/>
</dbReference>
<proteinExistence type="predicted"/>
<evidence type="ECO:0000313" key="1">
    <source>
        <dbReference type="EMBL" id="CSB96707.1"/>
    </source>
</evidence>
<sequence>MLTQLFFGCRNNSQINGDRLITAHSLYHMILQHAEHFQLHGQRHALDFIQKQRAFIGQFQFANPPLHRTGKRARFMAEQFTFKQIFWDRATVDRHKLTTLTLAGLMQTLRYEFFATAGFAVNDHVGIHRCDFGDLLAQQLNRLTLPNQDLL</sequence>
<dbReference type="AlphaFoldDB" id="A0A655WU58"/>
<evidence type="ECO:0000313" key="2">
    <source>
        <dbReference type="Proteomes" id="UP000046067"/>
    </source>
</evidence>
<dbReference type="AntiFam" id="ANF00077">
    <property type="entry name" value="Shadow ORF (opposite AtoC)"/>
</dbReference>
<protein>
    <submittedName>
        <fullName evidence="1">Uncharacterized protein conserved in bacteria</fullName>
    </submittedName>
</protein>
<reference evidence="1 2" key="1">
    <citation type="submission" date="2015-07" db="EMBL/GenBank/DDBJ databases">
        <authorList>
            <consortium name="Pathogen Informatics"/>
        </authorList>
    </citation>
    <scope>NUCLEOTIDE SEQUENCE [LARGE SCALE GENOMIC DNA]</scope>
    <source>
        <strain evidence="1 2">A325</strain>
    </source>
</reference>